<organism evidence="5 6">
    <name type="scientific">Anopheles culicifacies</name>
    <dbReference type="NCBI Taxonomy" id="139723"/>
    <lineage>
        <taxon>Eukaryota</taxon>
        <taxon>Metazoa</taxon>
        <taxon>Ecdysozoa</taxon>
        <taxon>Arthropoda</taxon>
        <taxon>Hexapoda</taxon>
        <taxon>Insecta</taxon>
        <taxon>Pterygota</taxon>
        <taxon>Neoptera</taxon>
        <taxon>Endopterygota</taxon>
        <taxon>Diptera</taxon>
        <taxon>Nematocera</taxon>
        <taxon>Culicoidea</taxon>
        <taxon>Culicidae</taxon>
        <taxon>Anophelinae</taxon>
        <taxon>Anopheles</taxon>
        <taxon>culicifacies species complex</taxon>
    </lineage>
</organism>
<keyword evidence="6" id="KW-1185">Reference proteome</keyword>
<dbReference type="PANTHER" id="PTHR21686">
    <property type="entry name" value="DEOXYNUCLEOTIDYLTRANSFERASE TERMINAL-INTERACTING PROTEIN 2"/>
    <property type="match status" value="1"/>
</dbReference>
<proteinExistence type="predicted"/>
<feature type="region of interest" description="Disordered" evidence="3">
    <location>
        <begin position="246"/>
        <end position="277"/>
    </location>
</feature>
<sequence length="277" mass="31137">MDLFVIDAVGDANANLGLNVNSTLRLSNAFDGAQESSTFRITCSTVGPEESDDDYAGLPPPGQSISNALNKHNNNELDGVPWKRNQTDKETVTAASAQSLKAQAKQRKHDLCRTDVAKELKGAVLTPNIEKTEDIAQLALSGNALRKLNKLDRKKTKGKNWFGMAAPEITTELENELTLIKMRSILDPKQAFKRLDKRRTPKYFEIGKLIDSPLDHFNERGAKKLKSKSLVDELLADAEFQKANKRKYAESLERQKKKAYHKAVMKMKKEKRKNKKK</sequence>
<dbReference type="EMBL" id="AXCM01000045">
    <property type="status" value="NOT_ANNOTATED_CDS"/>
    <property type="molecule type" value="Genomic_DNA"/>
</dbReference>
<dbReference type="InterPro" id="IPR014810">
    <property type="entry name" value="Fcf2_C"/>
</dbReference>
<dbReference type="PANTHER" id="PTHR21686:SF12">
    <property type="entry name" value="DEOXYNUCLEOTIDYLTRANSFERASE TERMINAL-INTERACTING PROTEIN 2"/>
    <property type="match status" value="1"/>
</dbReference>
<accession>A0A182MLS8</accession>
<dbReference type="AlphaFoldDB" id="A0A182MLS8"/>
<dbReference type="GO" id="GO:0006396">
    <property type="term" value="P:RNA processing"/>
    <property type="evidence" value="ECO:0007669"/>
    <property type="project" value="TreeGrafter"/>
</dbReference>
<protein>
    <recommendedName>
        <fullName evidence="4">Fcf2 pre-rRNA processing C-terminal domain-containing protein</fullName>
    </recommendedName>
</protein>
<dbReference type="VEuPathDB" id="VectorBase:ACUA021334"/>
<dbReference type="Pfam" id="PF08698">
    <property type="entry name" value="Fcf2"/>
    <property type="match status" value="1"/>
</dbReference>
<evidence type="ECO:0000256" key="2">
    <source>
        <dbReference type="ARBA" id="ARBA00023242"/>
    </source>
</evidence>
<reference evidence="5" key="2">
    <citation type="submission" date="2020-05" db="UniProtKB">
        <authorList>
            <consortium name="EnsemblMetazoa"/>
        </authorList>
    </citation>
    <scope>IDENTIFICATION</scope>
    <source>
        <strain evidence="5">A-37</strain>
    </source>
</reference>
<reference evidence="6" key="1">
    <citation type="submission" date="2013-09" db="EMBL/GenBank/DDBJ databases">
        <title>The Genome Sequence of Anopheles culicifacies species A.</title>
        <authorList>
            <consortium name="The Broad Institute Genomics Platform"/>
            <person name="Neafsey D.E."/>
            <person name="Besansky N."/>
            <person name="Howell P."/>
            <person name="Walton C."/>
            <person name="Young S.K."/>
            <person name="Zeng Q."/>
            <person name="Gargeya S."/>
            <person name="Fitzgerald M."/>
            <person name="Haas B."/>
            <person name="Abouelleil A."/>
            <person name="Allen A.W."/>
            <person name="Alvarado L."/>
            <person name="Arachchi H.M."/>
            <person name="Berlin A.M."/>
            <person name="Chapman S.B."/>
            <person name="Gainer-Dewar J."/>
            <person name="Goldberg J."/>
            <person name="Griggs A."/>
            <person name="Gujja S."/>
            <person name="Hansen M."/>
            <person name="Howarth C."/>
            <person name="Imamovic A."/>
            <person name="Ireland A."/>
            <person name="Larimer J."/>
            <person name="McCowan C."/>
            <person name="Murphy C."/>
            <person name="Pearson M."/>
            <person name="Poon T.W."/>
            <person name="Priest M."/>
            <person name="Roberts A."/>
            <person name="Saif S."/>
            <person name="Shea T."/>
            <person name="Sisk P."/>
            <person name="Sykes S."/>
            <person name="Wortman J."/>
            <person name="Nusbaum C."/>
            <person name="Birren B."/>
        </authorList>
    </citation>
    <scope>NUCLEOTIDE SEQUENCE [LARGE SCALE GENOMIC DNA]</scope>
    <source>
        <strain evidence="6">A-37</strain>
    </source>
</reference>
<evidence type="ECO:0000313" key="6">
    <source>
        <dbReference type="Proteomes" id="UP000075883"/>
    </source>
</evidence>
<evidence type="ECO:0000259" key="4">
    <source>
        <dbReference type="Pfam" id="PF08698"/>
    </source>
</evidence>
<dbReference type="STRING" id="139723.A0A182MLS8"/>
<keyword evidence="2" id="KW-0539">Nucleus</keyword>
<comment type="subcellular location">
    <subcellularLocation>
        <location evidence="1">Nucleus</location>
        <location evidence="1">Nucleolus</location>
    </subcellularLocation>
</comment>
<name>A0A182MLS8_9DIPT</name>
<dbReference type="Proteomes" id="UP000075883">
    <property type="component" value="Unassembled WGS sequence"/>
</dbReference>
<evidence type="ECO:0000256" key="3">
    <source>
        <dbReference type="SAM" id="MobiDB-lite"/>
    </source>
</evidence>
<dbReference type="GO" id="GO:0005730">
    <property type="term" value="C:nucleolus"/>
    <property type="evidence" value="ECO:0007669"/>
    <property type="project" value="UniProtKB-SubCell"/>
</dbReference>
<dbReference type="InterPro" id="IPR039883">
    <property type="entry name" value="Fcf2/DNTTIP2"/>
</dbReference>
<evidence type="ECO:0000256" key="1">
    <source>
        <dbReference type="ARBA" id="ARBA00004604"/>
    </source>
</evidence>
<dbReference type="EnsemblMetazoa" id="ACUA021334-RA">
    <property type="protein sequence ID" value="ACUA021334-PA"/>
    <property type="gene ID" value="ACUA021334"/>
</dbReference>
<feature type="compositionally biased region" description="Basic residues" evidence="3">
    <location>
        <begin position="255"/>
        <end position="277"/>
    </location>
</feature>
<evidence type="ECO:0000313" key="5">
    <source>
        <dbReference type="EnsemblMetazoa" id="ACUA021334-PA"/>
    </source>
</evidence>
<dbReference type="GO" id="GO:0003723">
    <property type="term" value="F:RNA binding"/>
    <property type="evidence" value="ECO:0007669"/>
    <property type="project" value="TreeGrafter"/>
</dbReference>
<feature type="domain" description="Fcf2 pre-rRNA processing C-terminal" evidence="4">
    <location>
        <begin position="153"/>
        <end position="247"/>
    </location>
</feature>